<protein>
    <recommendedName>
        <fullName evidence="4">DUF91 domain-containing protein</fullName>
    </recommendedName>
</protein>
<evidence type="ECO:0000256" key="1">
    <source>
        <dbReference type="SAM" id="MobiDB-lite"/>
    </source>
</evidence>
<feature type="region of interest" description="Disordered" evidence="1">
    <location>
        <begin position="153"/>
        <end position="207"/>
    </location>
</feature>
<proteinExistence type="predicted"/>
<name>K8XUQ9_RHOOP</name>
<evidence type="ECO:0008006" key="4">
    <source>
        <dbReference type="Google" id="ProtNLM"/>
    </source>
</evidence>
<organism evidence="2 3">
    <name type="scientific">Rhodococcus opacus M213</name>
    <dbReference type="NCBI Taxonomy" id="1129896"/>
    <lineage>
        <taxon>Bacteria</taxon>
        <taxon>Bacillati</taxon>
        <taxon>Actinomycetota</taxon>
        <taxon>Actinomycetes</taxon>
        <taxon>Mycobacteriales</taxon>
        <taxon>Nocardiaceae</taxon>
        <taxon>Rhodococcus</taxon>
    </lineage>
</organism>
<dbReference type="Proteomes" id="UP000005951">
    <property type="component" value="Unassembled WGS sequence"/>
</dbReference>
<evidence type="ECO:0000313" key="3">
    <source>
        <dbReference type="Proteomes" id="UP000005951"/>
    </source>
</evidence>
<dbReference type="RefSeq" id="WP_005256904.1">
    <property type="nucleotide sequence ID" value="NZ_AJYC02000046.1"/>
</dbReference>
<dbReference type="EMBL" id="AJYC02000046">
    <property type="protein sequence ID" value="EKT81907.1"/>
    <property type="molecule type" value="Genomic_DNA"/>
</dbReference>
<reference evidence="2 3" key="1">
    <citation type="journal article" date="2013" name="Genome Announc.">
        <title>Draft Genome Sequence of Rhodococcus opacus Strain M213 Shows a Diverse Catabolic Potential.</title>
        <authorList>
            <person name="Pathak A."/>
            <person name="Green S.J."/>
            <person name="Ogram A."/>
            <person name="Chauhan A."/>
        </authorList>
    </citation>
    <scope>NUCLEOTIDE SEQUENCE [LARGE SCALE GENOMIC DNA]</scope>
    <source>
        <strain evidence="2 3">M213</strain>
    </source>
</reference>
<dbReference type="GO" id="GO:0003676">
    <property type="term" value="F:nucleic acid binding"/>
    <property type="evidence" value="ECO:0007669"/>
    <property type="project" value="InterPro"/>
</dbReference>
<feature type="compositionally biased region" description="Low complexity" evidence="1">
    <location>
        <begin position="163"/>
        <end position="182"/>
    </location>
</feature>
<accession>K8XUQ9</accession>
<dbReference type="Gene3D" id="3.40.1350.10">
    <property type="match status" value="1"/>
</dbReference>
<gene>
    <name evidence="2" type="ORF">WSS_A14824</name>
</gene>
<evidence type="ECO:0000313" key="2">
    <source>
        <dbReference type="EMBL" id="EKT81907.1"/>
    </source>
</evidence>
<comment type="caution">
    <text evidence="2">The sequence shown here is derived from an EMBL/GenBank/DDBJ whole genome shotgun (WGS) entry which is preliminary data.</text>
</comment>
<dbReference type="AlphaFoldDB" id="K8XUQ9"/>
<dbReference type="InterPro" id="IPR011856">
    <property type="entry name" value="tRNA_endonuc-like_dom_sf"/>
</dbReference>
<sequence>MTHDPDLGVLVRRIGSTSAWATPEMTAYVNEDHLQRIIADDPDRVPGVPEGAIAVRELPTSAGPADVCIVSPDGTLTLVECKLASNSERRRMVIGQVLDYAAAIWRDGEAAFHEQWVRCGGDDLTALDDGGYEQLGRNIAAGRIHLCLAPTSTRSGRSPCGAPNTSTGPTPTPITGTWTPTPQSSEPELRRFSACAAPRSPRGGSGR</sequence>